<sequence length="58" mass="6477">MNLKKLILLVGALFIAFWLFQDPQGLADVASTFGEKGWDVTQQLFNSIISFVQSLTSK</sequence>
<reference evidence="1 2" key="1">
    <citation type="submission" date="2023-07" db="EMBL/GenBank/DDBJ databases">
        <title>Nocardioides sp. nov WY-20 isolated from soil.</title>
        <authorList>
            <person name="Liu B."/>
            <person name="Wan Y."/>
        </authorList>
    </citation>
    <scope>NUCLEOTIDE SEQUENCE [LARGE SCALE GENOMIC DNA]</scope>
    <source>
        <strain evidence="1 2">WY-20</strain>
    </source>
</reference>
<evidence type="ECO:0000313" key="2">
    <source>
        <dbReference type="Proteomes" id="UP001233314"/>
    </source>
</evidence>
<dbReference type="EMBL" id="JAUQTA010000001">
    <property type="protein sequence ID" value="MDO7867286.1"/>
    <property type="molecule type" value="Genomic_DNA"/>
</dbReference>
<name>A0ABT9B1Y2_9ACTN</name>
<organism evidence="1 2">
    <name type="scientific">Nocardioides jiangxiensis</name>
    <dbReference type="NCBI Taxonomy" id="3064524"/>
    <lineage>
        <taxon>Bacteria</taxon>
        <taxon>Bacillati</taxon>
        <taxon>Actinomycetota</taxon>
        <taxon>Actinomycetes</taxon>
        <taxon>Propionibacteriales</taxon>
        <taxon>Nocardioidaceae</taxon>
        <taxon>Nocardioides</taxon>
    </lineage>
</organism>
<comment type="caution">
    <text evidence="1">The sequence shown here is derived from an EMBL/GenBank/DDBJ whole genome shotgun (WGS) entry which is preliminary data.</text>
</comment>
<dbReference type="RefSeq" id="WP_305026691.1">
    <property type="nucleotide sequence ID" value="NZ_JAUQTA010000001.1"/>
</dbReference>
<evidence type="ECO:0000313" key="1">
    <source>
        <dbReference type="EMBL" id="MDO7867286.1"/>
    </source>
</evidence>
<gene>
    <name evidence="1" type="ORF">Q5722_02790</name>
</gene>
<accession>A0ABT9B1Y2</accession>
<proteinExistence type="predicted"/>
<dbReference type="Proteomes" id="UP001233314">
    <property type="component" value="Unassembled WGS sequence"/>
</dbReference>
<protein>
    <submittedName>
        <fullName evidence="1">Uncharacterized protein</fullName>
    </submittedName>
</protein>
<keyword evidence="2" id="KW-1185">Reference proteome</keyword>